<feature type="transmembrane region" description="Helical" evidence="7">
    <location>
        <begin position="20"/>
        <end position="44"/>
    </location>
</feature>
<keyword evidence="5 7" id="KW-1133">Transmembrane helix</keyword>
<comment type="similarity">
    <text evidence="2">Belongs to the universal stress protein A family.</text>
</comment>
<dbReference type="PANTHER" id="PTHR42770">
    <property type="entry name" value="AMINO ACID TRANSPORTER-RELATED"/>
    <property type="match status" value="1"/>
</dbReference>
<feature type="transmembrane region" description="Helical" evidence="7">
    <location>
        <begin position="93"/>
        <end position="122"/>
    </location>
</feature>
<feature type="domain" description="UspA" evidence="8">
    <location>
        <begin position="640"/>
        <end position="762"/>
    </location>
</feature>
<protein>
    <recommendedName>
        <fullName evidence="8">UspA domain-containing protein</fullName>
    </recommendedName>
</protein>
<dbReference type="SUPFAM" id="SSF52402">
    <property type="entry name" value="Adenine nucleotide alpha hydrolases-like"/>
    <property type="match status" value="2"/>
</dbReference>
<feature type="transmembrane region" description="Helical" evidence="7">
    <location>
        <begin position="377"/>
        <end position="397"/>
    </location>
</feature>
<keyword evidence="3" id="KW-1003">Cell membrane</keyword>
<name>A0A1G2PFL6_9BACT</name>
<evidence type="ECO:0000256" key="2">
    <source>
        <dbReference type="ARBA" id="ARBA00008791"/>
    </source>
</evidence>
<feature type="transmembrane region" description="Helical" evidence="7">
    <location>
        <begin position="142"/>
        <end position="162"/>
    </location>
</feature>
<dbReference type="InterPro" id="IPR006015">
    <property type="entry name" value="Universal_stress_UspA"/>
</dbReference>
<evidence type="ECO:0000313" key="9">
    <source>
        <dbReference type="EMBL" id="OHA47128.1"/>
    </source>
</evidence>
<dbReference type="Gene3D" id="1.20.1740.10">
    <property type="entry name" value="Amino acid/polyamine transporter I"/>
    <property type="match status" value="1"/>
</dbReference>
<dbReference type="CDD" id="cd00293">
    <property type="entry name" value="USP-like"/>
    <property type="match status" value="2"/>
</dbReference>
<feature type="transmembrane region" description="Helical" evidence="7">
    <location>
        <begin position="207"/>
        <end position="226"/>
    </location>
</feature>
<evidence type="ECO:0000259" key="8">
    <source>
        <dbReference type="Pfam" id="PF00582"/>
    </source>
</evidence>
<feature type="transmembrane region" description="Helical" evidence="7">
    <location>
        <begin position="409"/>
        <end position="426"/>
    </location>
</feature>
<keyword evidence="6 7" id="KW-0472">Membrane</keyword>
<evidence type="ECO:0000256" key="3">
    <source>
        <dbReference type="ARBA" id="ARBA00022475"/>
    </source>
</evidence>
<dbReference type="Pfam" id="PF00582">
    <property type="entry name" value="Usp"/>
    <property type="match status" value="2"/>
</dbReference>
<organism evidence="9 10">
    <name type="scientific">Candidatus Terrybacteria bacterium RIFCSPHIGHO2_01_FULL_43_35</name>
    <dbReference type="NCBI Taxonomy" id="1802361"/>
    <lineage>
        <taxon>Bacteria</taxon>
        <taxon>Candidatus Terryibacteriota</taxon>
    </lineage>
</organism>
<dbReference type="PANTHER" id="PTHR42770:SF11">
    <property type="entry name" value="INNER MEMBRANE TRANSPORT PROTEIN YBAT"/>
    <property type="match status" value="1"/>
</dbReference>
<dbReference type="InterPro" id="IPR002293">
    <property type="entry name" value="AA/rel_permease1"/>
</dbReference>
<dbReference type="GO" id="GO:0022857">
    <property type="term" value="F:transmembrane transporter activity"/>
    <property type="evidence" value="ECO:0007669"/>
    <property type="project" value="InterPro"/>
</dbReference>
<dbReference type="InterPro" id="IPR006016">
    <property type="entry name" value="UspA"/>
</dbReference>
<dbReference type="Proteomes" id="UP000178869">
    <property type="component" value="Unassembled WGS sequence"/>
</dbReference>
<dbReference type="PRINTS" id="PR01438">
    <property type="entry name" value="UNVRSLSTRESS"/>
</dbReference>
<dbReference type="EMBL" id="MHSR01000008">
    <property type="protein sequence ID" value="OHA47128.1"/>
    <property type="molecule type" value="Genomic_DNA"/>
</dbReference>
<reference evidence="9 10" key="1">
    <citation type="journal article" date="2016" name="Nat. Commun.">
        <title>Thousands of microbial genomes shed light on interconnected biogeochemical processes in an aquifer system.</title>
        <authorList>
            <person name="Anantharaman K."/>
            <person name="Brown C.T."/>
            <person name="Hug L.A."/>
            <person name="Sharon I."/>
            <person name="Castelle C.J."/>
            <person name="Probst A.J."/>
            <person name="Thomas B.C."/>
            <person name="Singh A."/>
            <person name="Wilkins M.J."/>
            <person name="Karaoz U."/>
            <person name="Brodie E.L."/>
            <person name="Williams K.H."/>
            <person name="Hubbard S.S."/>
            <person name="Banfield J.F."/>
        </authorList>
    </citation>
    <scope>NUCLEOTIDE SEQUENCE [LARGE SCALE GENOMIC DNA]</scope>
</reference>
<evidence type="ECO:0000256" key="7">
    <source>
        <dbReference type="SAM" id="Phobius"/>
    </source>
</evidence>
<sequence length="780" mass="84786">MPDKLKEFPRNITLNRTLGLGSAVLLGVGAIIGGGIFTLTGLVAQYAGPALPFVILIDACIAITTALAYAELSSAFPGAGGGYRWVRDAYGPFVGHMAGWISWFASAVACSLYAISFAFYALELWFGYVLPAFHINSYIPEVAFWERIISTVVIILFGFFNLRKGAFGRKLGNIITLAEIGVILFFIATGAIAVINNPDPLVNFAFNLPHGIFGIFAGAGIMYIAFEGSEIVAQSAEELKNPKRNLPLSILISFAIVVSLYLGVMIVALGGITGAQPAWQVLANAGQGALVSAARYFSPIGALVLTFGGALAGLAAMDATIFSSSHVSFAMGREGQLPRFMGRVHPLKKTPDPALIVSLIVIIGMAILFPLKEVASVADIMFIILFAQLQLALIVLRKRRPEVERPFKVPFYPALQIFALCGYVFIGSQFLHVSPIGLAIVVLWMLLGFGVYKKIARPNYKEDFGRVAVFDEHIGIVAPGYHYRIVVPIVGTASLHEAALRLEVVKAMAKRYLPATIYVIGIHNVPPSRTFESVIKHPNGQESGELDHEHSFVHEVAKKIKESMPDDVDVDASIRLARSGGEADAILNVVERYHADLLVLGWRGWTKTQGQRLGSTLDPILYRHSCDMIIVKQGGNLRIQNILLPSSGGAHAQFAASVAAALGKADNGSVTALRIVSSATSQEKRTSRITEIIHDFKWPADMPLRIEVQEGENVAQTIIDKNKETDVVVMAASRGRIFKEFLLGNTAQKVASQSTKTVLIVKHHADINIPFWKELRKRFF</sequence>
<dbReference type="Gene3D" id="3.40.50.12370">
    <property type="match status" value="1"/>
</dbReference>
<evidence type="ECO:0000313" key="10">
    <source>
        <dbReference type="Proteomes" id="UP000178869"/>
    </source>
</evidence>
<feature type="transmembrane region" description="Helical" evidence="7">
    <location>
        <begin position="300"/>
        <end position="332"/>
    </location>
</feature>
<evidence type="ECO:0000256" key="4">
    <source>
        <dbReference type="ARBA" id="ARBA00022692"/>
    </source>
</evidence>
<evidence type="ECO:0000256" key="5">
    <source>
        <dbReference type="ARBA" id="ARBA00022989"/>
    </source>
</evidence>
<feature type="transmembrane region" description="Helical" evidence="7">
    <location>
        <begin position="174"/>
        <end position="195"/>
    </location>
</feature>
<keyword evidence="4 7" id="KW-0812">Transmembrane</keyword>
<dbReference type="InterPro" id="IPR050367">
    <property type="entry name" value="APC_superfamily"/>
</dbReference>
<comment type="subcellular location">
    <subcellularLocation>
        <location evidence="1">Cell membrane</location>
        <topology evidence="1">Multi-pass membrane protein</topology>
    </subcellularLocation>
</comment>
<feature type="transmembrane region" description="Helical" evidence="7">
    <location>
        <begin position="50"/>
        <end position="72"/>
    </location>
</feature>
<feature type="transmembrane region" description="Helical" evidence="7">
    <location>
        <begin position="432"/>
        <end position="452"/>
    </location>
</feature>
<gene>
    <name evidence="9" type="ORF">A2828_04165</name>
</gene>
<evidence type="ECO:0000256" key="6">
    <source>
        <dbReference type="ARBA" id="ARBA00023136"/>
    </source>
</evidence>
<accession>A0A1G2PFL6</accession>
<feature type="transmembrane region" description="Helical" evidence="7">
    <location>
        <begin position="353"/>
        <end position="371"/>
    </location>
</feature>
<dbReference type="GO" id="GO:0005886">
    <property type="term" value="C:plasma membrane"/>
    <property type="evidence" value="ECO:0007669"/>
    <property type="project" value="UniProtKB-SubCell"/>
</dbReference>
<dbReference type="Pfam" id="PF13520">
    <property type="entry name" value="AA_permease_2"/>
    <property type="match status" value="1"/>
</dbReference>
<proteinExistence type="inferred from homology"/>
<dbReference type="AlphaFoldDB" id="A0A1G2PFL6"/>
<comment type="caution">
    <text evidence="9">The sequence shown here is derived from an EMBL/GenBank/DDBJ whole genome shotgun (WGS) entry which is preliminary data.</text>
</comment>
<feature type="transmembrane region" description="Helical" evidence="7">
    <location>
        <begin position="246"/>
        <end position="272"/>
    </location>
</feature>
<evidence type="ECO:0000256" key="1">
    <source>
        <dbReference type="ARBA" id="ARBA00004651"/>
    </source>
</evidence>
<feature type="domain" description="UspA" evidence="8">
    <location>
        <begin position="485"/>
        <end position="632"/>
    </location>
</feature>